<accession>A0ABN1U6I2</accession>
<keyword evidence="2" id="KW-1185">Reference proteome</keyword>
<sequence length="89" mass="9215">MHMATATLVGPASGDVVDAALLAALLRATAEEHSGLEHLTVVPRPGRTDVVLFYTGTSPCAADAAGTDLCRRALRAAAELGRWNLCQDG</sequence>
<evidence type="ECO:0000313" key="1">
    <source>
        <dbReference type="EMBL" id="GAA1117387.1"/>
    </source>
</evidence>
<dbReference type="Proteomes" id="UP001499987">
    <property type="component" value="Unassembled WGS sequence"/>
</dbReference>
<name>A0ABN1U6I2_9ACTN</name>
<organism evidence="1 2">
    <name type="scientific">Kitasatospora arboriphila</name>
    <dbReference type="NCBI Taxonomy" id="258052"/>
    <lineage>
        <taxon>Bacteria</taxon>
        <taxon>Bacillati</taxon>
        <taxon>Actinomycetota</taxon>
        <taxon>Actinomycetes</taxon>
        <taxon>Kitasatosporales</taxon>
        <taxon>Streptomycetaceae</taxon>
        <taxon>Kitasatospora</taxon>
    </lineage>
</organism>
<reference evidence="1 2" key="1">
    <citation type="journal article" date="2019" name="Int. J. Syst. Evol. Microbiol.">
        <title>The Global Catalogue of Microorganisms (GCM) 10K type strain sequencing project: providing services to taxonomists for standard genome sequencing and annotation.</title>
        <authorList>
            <consortium name="The Broad Institute Genomics Platform"/>
            <consortium name="The Broad Institute Genome Sequencing Center for Infectious Disease"/>
            <person name="Wu L."/>
            <person name="Ma J."/>
        </authorList>
    </citation>
    <scope>NUCLEOTIDE SEQUENCE [LARGE SCALE GENOMIC DNA]</scope>
    <source>
        <strain evidence="1 2">JCM 13002</strain>
    </source>
</reference>
<comment type="caution">
    <text evidence="1">The sequence shown here is derived from an EMBL/GenBank/DDBJ whole genome shotgun (WGS) entry which is preliminary data.</text>
</comment>
<protein>
    <submittedName>
        <fullName evidence="1">Uncharacterized protein</fullName>
    </submittedName>
</protein>
<proteinExistence type="predicted"/>
<gene>
    <name evidence="1" type="ORF">GCM10009663_66850</name>
</gene>
<dbReference type="EMBL" id="BAAALD010000103">
    <property type="protein sequence ID" value="GAA1117387.1"/>
    <property type="molecule type" value="Genomic_DNA"/>
</dbReference>
<evidence type="ECO:0000313" key="2">
    <source>
        <dbReference type="Proteomes" id="UP001499987"/>
    </source>
</evidence>